<feature type="region of interest" description="Disordered" evidence="11">
    <location>
        <begin position="48"/>
        <end position="144"/>
    </location>
</feature>
<reference evidence="14" key="1">
    <citation type="submission" date="2015-12" db="EMBL/GenBank/DDBJ databases">
        <title>De novo transcriptome assembly of four potential Pierce s Disease insect vectors from Arizona vineyards.</title>
        <authorList>
            <person name="Tassone E.E."/>
        </authorList>
    </citation>
    <scope>NUCLEOTIDE SEQUENCE</scope>
</reference>
<keyword evidence="3" id="KW-0723">Serine/threonine-protein kinase</keyword>
<comment type="similarity">
    <text evidence="1">Belongs to the PI3/PI4-kinase family.</text>
</comment>
<dbReference type="GO" id="GO:0016242">
    <property type="term" value="P:negative regulation of macroautophagy"/>
    <property type="evidence" value="ECO:0007669"/>
    <property type="project" value="TreeGrafter"/>
</dbReference>
<feature type="compositionally biased region" description="Basic and acidic residues" evidence="11">
    <location>
        <begin position="60"/>
        <end position="89"/>
    </location>
</feature>
<dbReference type="SUPFAM" id="SSF48371">
    <property type="entry name" value="ARM repeat"/>
    <property type="match status" value="2"/>
</dbReference>
<evidence type="ECO:0000256" key="6">
    <source>
        <dbReference type="ARBA" id="ARBA00022777"/>
    </source>
</evidence>
<dbReference type="PANTHER" id="PTHR11139:SF119">
    <property type="entry name" value="SERINE_THREONINE-PROTEIN KINASE SMG1"/>
    <property type="match status" value="1"/>
</dbReference>
<dbReference type="InterPro" id="IPR000403">
    <property type="entry name" value="PI3/4_kinase_cat_dom"/>
</dbReference>
<dbReference type="InterPro" id="IPR036940">
    <property type="entry name" value="PI3/4_kinase_cat_sf"/>
</dbReference>
<keyword evidence="10" id="KW-0175">Coiled coil</keyword>
<keyword evidence="5" id="KW-0547">Nucleotide-binding</keyword>
<evidence type="ECO:0000256" key="1">
    <source>
        <dbReference type="ARBA" id="ARBA00011031"/>
    </source>
</evidence>
<dbReference type="SMART" id="SM01345">
    <property type="entry name" value="Rapamycin_bind"/>
    <property type="match status" value="1"/>
</dbReference>
<evidence type="ECO:0000313" key="14">
    <source>
        <dbReference type="EMBL" id="JAS15011.1"/>
    </source>
</evidence>
<sequence length="3375" mass="381224">MITNNTNKLKASKGFKETEGVKLLDSEDKFNSSDKNDSDKDKVVINEYHNKHSPHILNVTKDKFDKSKPRSRNRDDFRIVRGSYADRRGNSCRGRGGSNRRSDRDCESGYISRGKFQESVTKGKSSDAVGNVSSSNKYSNESEGKAKTGEYNCVLGLNLPEDSRISKILRRMCREDDHDKFIGHCNQLQEALSSPDNSRYIRRAQDTICESLFEVFHGKQGYDNKLHAAKCLGRLGYVLDQEFMRFLELIFHNFSMERDNEVRKLIMKGLLETTKLDCEQLRLKEFAAVLMSKMHKALENLDNADLVMITVEVILNLIDMYPEQFTEYFRDTADILVGWHIDYFQPTLITSFAASALQRLSRYWIADITFTLTILGHFLEDTEAHAEELSSLSTDTCAQINEDHAQSCKEALPKVTSFIKVFNTVAKGLGQHLSPNLTPAVTWTFLNDCLSKVLATVLKSLECCMDQELVITGNESAWLLLSLLQNKTSPAQEKLYVLLDLEVSRSSDFTDLALSSMLQLISKVVKELSANLPLELVQRLLEPGSDFLQLRFSLSKTVHEGVIAVYHSLLSLKNIPLLKEAYRLILTDLESAYKVIIPEIESLCGGVPDDITTYNKHDVEYIILIHFKALADIANASNSLIGMWVLQPSILELLAEKLARPSVKHLAPPLVYALLYLLYSHCSKHNNFINSSNMLESIGRPAVHSLLGLPMSCEISTHSPTSGNLSLIINLLSDILIMEISEELKLLLLKWSYELINQASTYLTKLASTNEMRCLVKSLCKVGNSISTSVILGVCNNLEKLIMPPNATIWNNEILLDILEICELHLNSFDKDVIQRYSDLMLYLPSALVVSNLTNTTNRVNNPSSKLINSQHAHMTRGTNGEMQSHHFKQFMGYVLQGINQKSNLDWLCDAFSGSWSLCESKMEISLADLALSSTSVLLFWAVWESAQICVTCKLRTPLGKPLDTFMAFEGAVKSLAREAIHRSENATGYDIRRVRLLLEFIEQLEKSMYNAADGTAAALLAPPKPVRTFFHTNKSTCGEWLARNRQAVVVVSLHAGLATSAVRHGYCLLQDMLDSGNTKGVEFENTVIEVASALCKLKETEAIQGLYIWSWNIVGVKIPYLKALSDQAAGRLESAAESYEKLIANETIESNNIKAFLANQLTECYLSLHDWAQLVKWKNTESTFLDNVNGGSTQRYKHITSAVAQSMLDFEEAGTTSASKLASWNFGEEKEVWNYHQQFEKAQHTLRSITIQSAAEGKLLSGCEESIKKCQEIAHKYLIEGLRNTPSEILQGTIILQFAAHSLLGQADIISDSPLELIKKKKLKKSNNLSSSLLNEIFWWSQSIEKIYPTMPQTSSNFSLEVSRLARKENNLNLSLRQLTRHFNQLVLKDTDNKPTNHKALMNIIMPDIENCTDLWDLQKTAAYSEFSKYLYSVGEYNGALDLCAWSALRSGTNEDLLMKEKCSRILLTISKWLSNTETYSNTQTESLIQLLNWENNLSQNTSSQFLDVTNCDLCVGNVIPDNDTIIGRLLRLSVLHCPSLAKAWSHLASWCYRWGRRILDKTECVLTQTDKDEMQEFIPTDIDKEKVYSILSRTRPQTDEEDIEAENINTSEMIEWQLENIGIFNRNQITGLVEMWRKSHARVYSCYQLSAYAYFQYLQLFDGTQQDSSAITATLRLLRLIVKHALELQSVLEVGLSTTPTLPWICIIPQLFSRLSHPEPYVRRRVSELLCRLATDKPHLIIFPAVVGSDTGASTIKDMPQTKLFRTCVRESTSSDEDLDVVEEDEEDDEEDDDEDNGSNKESQAAVLENSFLAMVNTLSKQAPEAISQVQILVKELRRITLLWDELWLGTLVQHHTDISRRVSQLEMETLRVDNNTHLSQTEKDSLVAEKHRLILMPVLFVLEQLYAITSVTPETPHEQWFQDKFGASIVDALEKLRHPSNPRKPSEAQQALKALQCKLQARASKRASYALKMSDVSPAVATLKNTQIAMPGVKTLLTIAGVHDHIAVLPTKTKPKKLVFQGSDGQMYTYLFKGLEDLHLDERIMQFLCIANTMLRGSGYQARHYAVIPLGPRSGLISWVDHVTPLFALYKRWQQRQAAINQSTVLRPSELFYSKLTPLLKESGITNIESRKEWPLHVLMQVLTELMQETPTYLLSRELWCNSVNAGNWWQSTKLYSTSLAVMSIIGYIIGLGDRHLDNVLVDLTSGEVVHIDYNVCFEKGKTLRVPEKVPFRLTPNLRAALGVTGVEGMFRLSCEHVLKVMKKGRETVLTLLEAFVYDPLIDWTPGIETGYTGAVYGGGRAVALETKQSRKQLEREVTSAMFCVRIAEMRFDWLGNRDKLMTDLSLLSTYINGWLEEQALLKKAEDCLQERHQQMALVKEAEAHPQQHSLYSLPARYMSHRTALESTSKAKLALQERIEECDRQLNQYKVTILCFYGPQMSQWMSEVKSRPKSESYLVFDLIKEFLQNAGQSQMVSQCIQSEKELCDLCTQQTQITASCLDLLGQYSAIIRLFPASYINQHRATLYSHWSNLLLNLTDVQSCQTLTNEIKNALLPPDINSRITQQIRSYNLELQRLFSESHTTLSKCIDRAANINEEQNIQELERDLSHISERSPASVECVFVTALCSINKRFLMMENAAKSAMDCLVDLTSREGDWFLEDMCLIAGVVIKLFALLANYDSDLMLHSAHKCLQAAYTQYKGLQELNLNFTSIILPEAIQTVQKEDPTVLSLIEELNQVIDSIPCKLSDLINQLQLHLRFVIMGMESPHENCRKIVANLRKGFESLVQSPDSADSLSPGQMLFMGFNGLFENLALGLNTLTAALASLNTPTSWRTVDQLKEAKKISALVFDASSRYILEDIFLVKRLQTMQELFNLCKTNATGFHGGLNSPLLPPDDDLLNRPVRVFTADYVSSMLLGVFSQTLAMTICLLLQKIGLNVTGEVEQRDIGAQNKVSLEELCRICVDGAVKRRQTSTTNLNQASNAMSYLENAYRRNELNRRLKQEMQRAEMIVQRLQLQLTAHYWLHEDVLSLIPPPPIIRSAFMMELRKKFTALATLQPKLSEAIEQQRSLILSSEQRLKWAAGANPALSEVMCAFETSVCINNEQLLLEQRMATMVGNMCNSVIQHEALRTRTSEALTNDTAFLQIVENWETSCYLSINMNTTLTPVEESLVKLIPPDPVLDLIWINKAETLISESVKTLLQQMEPQKALMFAAQDNMKVVIANVRAILAAHHRIMGDIRSLLKSMAKFEDSGLAGLVEYLTRYRAYTERLSAFIKSLLSVEDLSVDRAVLALQEIVTLQEETPGIYEDLLHFSMDGNGKSSNKRPPLIRQNSLCVSPKLGDTQRLFCLINGGRLFDDFPLPSIEKWSKSS</sequence>
<organism evidence="14">
    <name type="scientific">Clastoptera arizonana</name>
    <name type="common">Arizona spittle bug</name>
    <dbReference type="NCBI Taxonomy" id="38151"/>
    <lineage>
        <taxon>Eukaryota</taxon>
        <taxon>Metazoa</taxon>
        <taxon>Ecdysozoa</taxon>
        <taxon>Arthropoda</taxon>
        <taxon>Hexapoda</taxon>
        <taxon>Insecta</taxon>
        <taxon>Pterygota</taxon>
        <taxon>Neoptera</taxon>
        <taxon>Paraneoptera</taxon>
        <taxon>Hemiptera</taxon>
        <taxon>Auchenorrhyncha</taxon>
        <taxon>Cercopoidea</taxon>
        <taxon>Clastopteridae</taxon>
        <taxon>Clastoptera</taxon>
    </lineage>
</organism>
<comment type="catalytic activity">
    <reaction evidence="9">
        <text>L-seryl-[protein] + ATP = O-phospho-L-seryl-[protein] + ADP + H(+)</text>
        <dbReference type="Rhea" id="RHEA:17989"/>
        <dbReference type="Rhea" id="RHEA-COMP:9863"/>
        <dbReference type="Rhea" id="RHEA-COMP:11604"/>
        <dbReference type="ChEBI" id="CHEBI:15378"/>
        <dbReference type="ChEBI" id="CHEBI:29999"/>
        <dbReference type="ChEBI" id="CHEBI:30616"/>
        <dbReference type="ChEBI" id="CHEBI:83421"/>
        <dbReference type="ChEBI" id="CHEBI:456216"/>
        <dbReference type="EC" id="2.7.11.1"/>
    </reaction>
</comment>
<dbReference type="GO" id="GO:0005524">
    <property type="term" value="F:ATP binding"/>
    <property type="evidence" value="ECO:0007669"/>
    <property type="project" value="UniProtKB-KW"/>
</dbReference>
<dbReference type="GO" id="GO:0005737">
    <property type="term" value="C:cytoplasm"/>
    <property type="evidence" value="ECO:0007669"/>
    <property type="project" value="TreeGrafter"/>
</dbReference>
<dbReference type="InterPro" id="IPR018936">
    <property type="entry name" value="PI3/4_kinase_CS"/>
</dbReference>
<dbReference type="PANTHER" id="PTHR11139">
    <property type="entry name" value="ATAXIA TELANGIECTASIA MUTATED ATM -RELATED"/>
    <property type="match status" value="1"/>
</dbReference>
<dbReference type="GO" id="GO:0004674">
    <property type="term" value="F:protein serine/threonine kinase activity"/>
    <property type="evidence" value="ECO:0007669"/>
    <property type="project" value="UniProtKB-KW"/>
</dbReference>
<accession>A0A1B6CNV0</accession>
<dbReference type="SMART" id="SM00146">
    <property type="entry name" value="PI3Kc"/>
    <property type="match status" value="1"/>
</dbReference>
<evidence type="ECO:0000256" key="8">
    <source>
        <dbReference type="ARBA" id="ARBA00047899"/>
    </source>
</evidence>
<dbReference type="Gene3D" id="1.10.1070.11">
    <property type="entry name" value="Phosphatidylinositol 3-/4-kinase, catalytic domain"/>
    <property type="match status" value="1"/>
</dbReference>
<proteinExistence type="inferred from homology"/>
<dbReference type="GO" id="GO:0031932">
    <property type="term" value="C:TORC2 complex"/>
    <property type="evidence" value="ECO:0007669"/>
    <property type="project" value="TreeGrafter"/>
</dbReference>
<dbReference type="Gene3D" id="3.30.1010.10">
    <property type="entry name" value="Phosphatidylinositol 3-kinase Catalytic Subunit, Chain A, domain 4"/>
    <property type="match status" value="1"/>
</dbReference>
<evidence type="ECO:0000256" key="2">
    <source>
        <dbReference type="ARBA" id="ARBA00012513"/>
    </source>
</evidence>
<gene>
    <name evidence="14" type="ORF">g.34888</name>
</gene>
<keyword evidence="4" id="KW-0808">Transferase</keyword>
<name>A0A1B6CNV0_9HEMI</name>
<evidence type="ECO:0000259" key="12">
    <source>
        <dbReference type="PROSITE" id="PS50290"/>
    </source>
</evidence>
<evidence type="ECO:0000256" key="10">
    <source>
        <dbReference type="SAM" id="Coils"/>
    </source>
</evidence>
<dbReference type="PROSITE" id="PS50290">
    <property type="entry name" value="PI3_4_KINASE_3"/>
    <property type="match status" value="1"/>
</dbReference>
<dbReference type="InterPro" id="IPR050517">
    <property type="entry name" value="DDR_Repair_Kinase"/>
</dbReference>
<evidence type="ECO:0000259" key="13">
    <source>
        <dbReference type="PROSITE" id="PS51189"/>
    </source>
</evidence>
<dbReference type="InterPro" id="IPR014009">
    <property type="entry name" value="PIK_FAT"/>
</dbReference>
<dbReference type="PROSITE" id="PS51189">
    <property type="entry name" value="FAT"/>
    <property type="match status" value="1"/>
</dbReference>
<dbReference type="CDD" id="cd05170">
    <property type="entry name" value="PIKKc_SMG1"/>
    <property type="match status" value="1"/>
</dbReference>
<evidence type="ECO:0000256" key="4">
    <source>
        <dbReference type="ARBA" id="ARBA00022679"/>
    </source>
</evidence>
<dbReference type="InterPro" id="IPR031559">
    <property type="entry name" value="SMG1"/>
</dbReference>
<keyword evidence="6" id="KW-0418">Kinase</keyword>
<protein>
    <recommendedName>
        <fullName evidence="2">non-specific serine/threonine protein kinase</fullName>
        <ecNumber evidence="2">2.7.11.1</ecNumber>
    </recommendedName>
</protein>
<dbReference type="GO" id="GO:0005634">
    <property type="term" value="C:nucleus"/>
    <property type="evidence" value="ECO:0007669"/>
    <property type="project" value="TreeGrafter"/>
</dbReference>
<comment type="catalytic activity">
    <reaction evidence="8">
        <text>L-threonyl-[protein] + ATP = O-phospho-L-threonyl-[protein] + ADP + H(+)</text>
        <dbReference type="Rhea" id="RHEA:46608"/>
        <dbReference type="Rhea" id="RHEA-COMP:11060"/>
        <dbReference type="Rhea" id="RHEA-COMP:11605"/>
        <dbReference type="ChEBI" id="CHEBI:15378"/>
        <dbReference type="ChEBI" id="CHEBI:30013"/>
        <dbReference type="ChEBI" id="CHEBI:30616"/>
        <dbReference type="ChEBI" id="CHEBI:61977"/>
        <dbReference type="ChEBI" id="CHEBI:456216"/>
        <dbReference type="EC" id="2.7.11.1"/>
    </reaction>
</comment>
<dbReference type="EC" id="2.7.11.1" evidence="2"/>
<feature type="compositionally biased region" description="Acidic residues" evidence="11">
    <location>
        <begin position="1776"/>
        <end position="1799"/>
    </location>
</feature>
<dbReference type="FunFam" id="1.10.1070.11:FF:000008">
    <property type="entry name" value="serine/threonine-protein kinase SMG1 isoform X2"/>
    <property type="match status" value="1"/>
</dbReference>
<dbReference type="Pfam" id="PF00454">
    <property type="entry name" value="PI3_PI4_kinase"/>
    <property type="match status" value="1"/>
</dbReference>
<evidence type="ECO:0000256" key="3">
    <source>
        <dbReference type="ARBA" id="ARBA00022527"/>
    </source>
</evidence>
<evidence type="ECO:0000256" key="9">
    <source>
        <dbReference type="ARBA" id="ARBA00048679"/>
    </source>
</evidence>
<dbReference type="GO" id="GO:0031931">
    <property type="term" value="C:TORC1 complex"/>
    <property type="evidence" value="ECO:0007669"/>
    <property type="project" value="TreeGrafter"/>
</dbReference>
<dbReference type="InterPro" id="IPR011009">
    <property type="entry name" value="Kinase-like_dom_sf"/>
</dbReference>
<dbReference type="EMBL" id="GEDC01022287">
    <property type="protein sequence ID" value="JAS15011.1"/>
    <property type="molecule type" value="Transcribed_RNA"/>
</dbReference>
<dbReference type="GO" id="GO:0000184">
    <property type="term" value="P:nuclear-transcribed mRNA catabolic process, nonsense-mediated decay"/>
    <property type="evidence" value="ECO:0007669"/>
    <property type="project" value="InterPro"/>
</dbReference>
<dbReference type="InterPro" id="IPR039414">
    <property type="entry name" value="SMG1_PIKKc"/>
</dbReference>
<dbReference type="InterPro" id="IPR016024">
    <property type="entry name" value="ARM-type_fold"/>
</dbReference>
<dbReference type="Pfam" id="PF15785">
    <property type="entry name" value="SMG1"/>
    <property type="match status" value="1"/>
</dbReference>
<dbReference type="GO" id="GO:0031929">
    <property type="term" value="P:TOR signaling"/>
    <property type="evidence" value="ECO:0007669"/>
    <property type="project" value="TreeGrafter"/>
</dbReference>
<dbReference type="SUPFAM" id="SSF56112">
    <property type="entry name" value="Protein kinase-like (PK-like)"/>
    <property type="match status" value="1"/>
</dbReference>
<evidence type="ECO:0000256" key="11">
    <source>
        <dbReference type="SAM" id="MobiDB-lite"/>
    </source>
</evidence>
<evidence type="ECO:0000256" key="5">
    <source>
        <dbReference type="ARBA" id="ARBA00022741"/>
    </source>
</evidence>
<feature type="coiled-coil region" evidence="10">
    <location>
        <begin position="2408"/>
        <end position="2435"/>
    </location>
</feature>
<evidence type="ECO:0000256" key="7">
    <source>
        <dbReference type="ARBA" id="ARBA00022840"/>
    </source>
</evidence>
<dbReference type="PROSITE" id="PS00916">
    <property type="entry name" value="PI3_4_KINASE_2"/>
    <property type="match status" value="1"/>
</dbReference>
<feature type="domain" description="PI3K/PI4K catalytic" evidence="12">
    <location>
        <begin position="2005"/>
        <end position="2329"/>
    </location>
</feature>
<keyword evidence="7" id="KW-0067">ATP-binding</keyword>
<feature type="domain" description="FAT" evidence="13">
    <location>
        <begin position="1122"/>
        <end position="1753"/>
    </location>
</feature>
<feature type="region of interest" description="Disordered" evidence="11">
    <location>
        <begin position="1772"/>
        <end position="1805"/>
    </location>
</feature>